<feature type="domain" description="Glycosyl transferase family 1" evidence="1">
    <location>
        <begin position="198"/>
        <end position="360"/>
    </location>
</feature>
<organism evidence="2 3">
    <name type="scientific">Parvularcula bermudensis (strain ATCC BAA-594 / HTCC2503 / KCTC 12087)</name>
    <dbReference type="NCBI Taxonomy" id="314260"/>
    <lineage>
        <taxon>Bacteria</taxon>
        <taxon>Pseudomonadati</taxon>
        <taxon>Pseudomonadota</taxon>
        <taxon>Alphaproteobacteria</taxon>
        <taxon>Parvularculales</taxon>
        <taxon>Parvularculaceae</taxon>
        <taxon>Parvularcula</taxon>
    </lineage>
</organism>
<dbReference type="HOGENOM" id="CLU_009583_5_0_5"/>
<sequence length="387" mass="41302">MPRLAVITSHPVQYYAPLFRTLAKQIDLMVYYAYEPSATTQGKGFGVTFTWDQDLTTGYPHRFLTNTAPSPGAGGFSSSDTPDIHDRLRADDVDAALVLGWHLKSQLQGIVAAKRLGIPVIVRGDSQAGLQTSRVKNAAKTILYPWLLRRFTAACYVGERNKAYYTQYGYPEQRLYHSPHAVDTSFFTRQADKGKGTQWRRETLTSPQDRVVLFAGKLLPFKRPLDVVEAVAALPSRHGKVHLLVAGSGELETQMSELATARGVSYHPLGFVNQSDMPSVYGAADVLVLPSTGRETWGLVANEALASGTPVILSNACGSAPDLTHHGGGAARSFPLGNIAALTAALEAVLTHPPSEAAIAKVSAAHSLDAAAAGILKAVTATAGSPT</sequence>
<evidence type="ECO:0000313" key="2">
    <source>
        <dbReference type="EMBL" id="ADM10304.1"/>
    </source>
</evidence>
<accession>E0TC46</accession>
<dbReference type="eggNOG" id="COG0438">
    <property type="taxonomic scope" value="Bacteria"/>
</dbReference>
<dbReference type="AlphaFoldDB" id="E0TC46"/>
<evidence type="ECO:0000259" key="1">
    <source>
        <dbReference type="Pfam" id="PF00534"/>
    </source>
</evidence>
<keyword evidence="2" id="KW-0808">Transferase</keyword>
<dbReference type="CDD" id="cd03801">
    <property type="entry name" value="GT4_PimA-like"/>
    <property type="match status" value="1"/>
</dbReference>
<dbReference type="InterPro" id="IPR050194">
    <property type="entry name" value="Glycosyltransferase_grp1"/>
</dbReference>
<keyword evidence="3" id="KW-1185">Reference proteome</keyword>
<dbReference type="Gene3D" id="3.40.50.2000">
    <property type="entry name" value="Glycogen Phosphorylase B"/>
    <property type="match status" value="2"/>
</dbReference>
<proteinExistence type="predicted"/>
<dbReference type="KEGG" id="pbr:PB2503_11284"/>
<dbReference type="CAZy" id="GT4">
    <property type="family name" value="Glycosyltransferase Family 4"/>
</dbReference>
<gene>
    <name evidence="2" type="ordered locus">PB2503_11284</name>
</gene>
<protein>
    <submittedName>
        <fullName evidence="2">Glycosyl transferase, group 1</fullName>
    </submittedName>
</protein>
<dbReference type="RefSeq" id="WP_013301278.1">
    <property type="nucleotide sequence ID" value="NC_014414.1"/>
</dbReference>
<dbReference type="Proteomes" id="UP000001302">
    <property type="component" value="Chromosome"/>
</dbReference>
<dbReference type="GO" id="GO:0016757">
    <property type="term" value="F:glycosyltransferase activity"/>
    <property type="evidence" value="ECO:0007669"/>
    <property type="project" value="InterPro"/>
</dbReference>
<dbReference type="InterPro" id="IPR001296">
    <property type="entry name" value="Glyco_trans_1"/>
</dbReference>
<dbReference type="Pfam" id="PF00534">
    <property type="entry name" value="Glycos_transf_1"/>
    <property type="match status" value="1"/>
</dbReference>
<name>E0TC46_PARBH</name>
<dbReference type="STRING" id="314260.PB2503_11284"/>
<reference evidence="2 3" key="2">
    <citation type="journal article" date="2011" name="J. Bacteriol.">
        <title>Complete genome sequence of strain HTCC2503T of Parvularcula bermudensis, the type species of the order "Parvularculales" in the class Alphaproteobacteria.</title>
        <authorList>
            <person name="Oh H.M."/>
            <person name="Kang I."/>
            <person name="Vergin K.L."/>
            <person name="Kang D."/>
            <person name="Rhee K.H."/>
            <person name="Giovannoni S.J."/>
            <person name="Cho J.C."/>
        </authorList>
    </citation>
    <scope>NUCLEOTIDE SEQUENCE [LARGE SCALE GENOMIC DNA]</scope>
    <source>
        <strain evidence="3">ATCC BAA-594 / HTCC2503 / KCTC 12087</strain>
    </source>
</reference>
<dbReference type="EMBL" id="CP002156">
    <property type="protein sequence ID" value="ADM10304.1"/>
    <property type="molecule type" value="Genomic_DNA"/>
</dbReference>
<reference evidence="3" key="1">
    <citation type="submission" date="2010-08" db="EMBL/GenBank/DDBJ databases">
        <title>Genome sequence of Parvularcula bermudensis HTCC2503.</title>
        <authorList>
            <person name="Kang D.-M."/>
            <person name="Oh H.-M."/>
            <person name="Cho J.-C."/>
        </authorList>
    </citation>
    <scope>NUCLEOTIDE SEQUENCE [LARGE SCALE GENOMIC DNA]</scope>
    <source>
        <strain evidence="3">ATCC BAA-594 / HTCC2503 / KCTC 12087</strain>
    </source>
</reference>
<dbReference type="SUPFAM" id="SSF53756">
    <property type="entry name" value="UDP-Glycosyltransferase/glycogen phosphorylase"/>
    <property type="match status" value="1"/>
</dbReference>
<dbReference type="PANTHER" id="PTHR45947">
    <property type="entry name" value="SULFOQUINOVOSYL TRANSFERASE SQD2"/>
    <property type="match status" value="1"/>
</dbReference>
<dbReference type="OrthoDB" id="9790710at2"/>
<dbReference type="PANTHER" id="PTHR45947:SF3">
    <property type="entry name" value="SULFOQUINOVOSYL TRANSFERASE SQD2"/>
    <property type="match status" value="1"/>
</dbReference>
<evidence type="ECO:0000313" key="3">
    <source>
        <dbReference type="Proteomes" id="UP000001302"/>
    </source>
</evidence>